<protein>
    <recommendedName>
        <fullName evidence="3">CNNM transmembrane domain-containing protein</fullName>
    </recommendedName>
</protein>
<accession>A0A382F8Y7</accession>
<organism evidence="2">
    <name type="scientific">marine metagenome</name>
    <dbReference type="NCBI Taxonomy" id="408172"/>
    <lineage>
        <taxon>unclassified sequences</taxon>
        <taxon>metagenomes</taxon>
        <taxon>ecological metagenomes</taxon>
    </lineage>
</organism>
<dbReference type="AlphaFoldDB" id="A0A382F8Y7"/>
<evidence type="ECO:0000313" key="2">
    <source>
        <dbReference type="EMBL" id="SVB58537.1"/>
    </source>
</evidence>
<keyword evidence="1" id="KW-1133">Transmembrane helix</keyword>
<keyword evidence="1" id="KW-0472">Membrane</keyword>
<evidence type="ECO:0008006" key="3">
    <source>
        <dbReference type="Google" id="ProtNLM"/>
    </source>
</evidence>
<gene>
    <name evidence="2" type="ORF">METZ01_LOCUS211391</name>
</gene>
<evidence type="ECO:0000256" key="1">
    <source>
        <dbReference type="SAM" id="Phobius"/>
    </source>
</evidence>
<dbReference type="EMBL" id="UINC01048239">
    <property type="protein sequence ID" value="SVB58537.1"/>
    <property type="molecule type" value="Genomic_DNA"/>
</dbReference>
<proteinExistence type="predicted"/>
<keyword evidence="1" id="KW-0812">Transmembrane</keyword>
<feature type="transmembrane region" description="Helical" evidence="1">
    <location>
        <begin position="6"/>
        <end position="30"/>
    </location>
</feature>
<name>A0A382F8Y7_9ZZZZ</name>
<sequence>MEWTVFWSQFFFYLALFNLIGVVSMAVILLSGLRQIEKLVDLPINLDLDQKVSIIVAA</sequence>
<feature type="non-terminal residue" evidence="2">
    <location>
        <position position="58"/>
    </location>
</feature>
<reference evidence="2" key="1">
    <citation type="submission" date="2018-05" db="EMBL/GenBank/DDBJ databases">
        <authorList>
            <person name="Lanie J.A."/>
            <person name="Ng W.-L."/>
            <person name="Kazmierczak K.M."/>
            <person name="Andrzejewski T.M."/>
            <person name="Davidsen T.M."/>
            <person name="Wayne K.J."/>
            <person name="Tettelin H."/>
            <person name="Glass J.I."/>
            <person name="Rusch D."/>
            <person name="Podicherti R."/>
            <person name="Tsui H.-C.T."/>
            <person name="Winkler M.E."/>
        </authorList>
    </citation>
    <scope>NUCLEOTIDE SEQUENCE</scope>
</reference>